<sequence length="83" mass="8713">MIAMKKRFELDGDPLDPIADYPQFLRKLVTLKEAYARGVSLNEPAAIAPSAPPVAAEPDPVVAPPAEAPKPGAPKSAPVVREG</sequence>
<feature type="compositionally biased region" description="Pro residues" evidence="1">
    <location>
        <begin position="61"/>
        <end position="72"/>
    </location>
</feature>
<organism evidence="2 4">
    <name type="scientific">Brevundimonas diminuta</name>
    <name type="common">Pseudomonas diminuta</name>
    <dbReference type="NCBI Taxonomy" id="293"/>
    <lineage>
        <taxon>Bacteria</taxon>
        <taxon>Pseudomonadati</taxon>
        <taxon>Pseudomonadota</taxon>
        <taxon>Alphaproteobacteria</taxon>
        <taxon>Caulobacterales</taxon>
        <taxon>Caulobacteraceae</taxon>
        <taxon>Brevundimonas</taxon>
    </lineage>
</organism>
<evidence type="ECO:0000313" key="3">
    <source>
        <dbReference type="EMBL" id="QQB88862.1"/>
    </source>
</evidence>
<evidence type="ECO:0000313" key="5">
    <source>
        <dbReference type="Proteomes" id="UP000596117"/>
    </source>
</evidence>
<evidence type="ECO:0000313" key="2">
    <source>
        <dbReference type="EMBL" id="QAT13772.1"/>
    </source>
</evidence>
<feature type="region of interest" description="Disordered" evidence="1">
    <location>
        <begin position="49"/>
        <end position="83"/>
    </location>
</feature>
<protein>
    <submittedName>
        <fullName evidence="2">Uncharacterized protein</fullName>
    </submittedName>
</protein>
<feature type="compositionally biased region" description="Low complexity" evidence="1">
    <location>
        <begin position="73"/>
        <end position="83"/>
    </location>
</feature>
<evidence type="ECO:0000313" key="4">
    <source>
        <dbReference type="Proteomes" id="UP000287388"/>
    </source>
</evidence>
<accession>A0A410NV59</accession>
<evidence type="ECO:0000256" key="1">
    <source>
        <dbReference type="SAM" id="MobiDB-lite"/>
    </source>
</evidence>
<feature type="compositionally biased region" description="Low complexity" evidence="1">
    <location>
        <begin position="49"/>
        <end position="60"/>
    </location>
</feature>
<gene>
    <name evidence="2" type="ORF">EQG53_05035</name>
    <name evidence="3" type="ORF">I6H83_17400</name>
</gene>
<name>A0A410NV59_BREDI</name>
<dbReference type="Proteomes" id="UP000596117">
    <property type="component" value="Chromosome"/>
</dbReference>
<dbReference type="RefSeq" id="WP_076222481.1">
    <property type="nucleotide sequence ID" value="NZ_CP066026.1"/>
</dbReference>
<reference evidence="3 5" key="2">
    <citation type="submission" date="2020-12" db="EMBL/GenBank/DDBJ databases">
        <title>FDA dAtabase for Regulatory Grade micrObial Sequences (FDA-ARGOS): Supporting development and validation of Infectious Disease Dx tests.</title>
        <authorList>
            <person name="Kerrigan L."/>
            <person name="Long C."/>
            <person name="Tallon L."/>
            <person name="Sadzewicz L."/>
            <person name="Zhao X."/>
            <person name="Boylan J."/>
            <person name="Ott S."/>
            <person name="Bowen H."/>
            <person name="Vavikolanu K."/>
            <person name="Mehta A."/>
            <person name="Aluvathingal J."/>
            <person name="Nadendla S."/>
            <person name="Yan Y."/>
            <person name="Sichtig H."/>
        </authorList>
    </citation>
    <scope>NUCLEOTIDE SEQUENCE [LARGE SCALE GENOMIC DNA]</scope>
    <source>
        <strain evidence="3 5">FDAARGOS_1026</strain>
    </source>
</reference>
<dbReference type="KEGG" id="bdm:EQG53_05035"/>
<dbReference type="EMBL" id="CP066026">
    <property type="protein sequence ID" value="QQB88862.1"/>
    <property type="molecule type" value="Genomic_DNA"/>
</dbReference>
<proteinExistence type="predicted"/>
<reference evidence="2 4" key="1">
    <citation type="submission" date="2019-01" db="EMBL/GenBank/DDBJ databases">
        <title>Brevundimonas diminuta Genome sequencing and assembly.</title>
        <authorList>
            <person name="Chen H."/>
        </authorList>
    </citation>
    <scope>NUCLEOTIDE SEQUENCE [LARGE SCALE GENOMIC DNA]</scope>
    <source>
        <strain evidence="2">ATCC</strain>
        <strain evidence="4">ATCC(B) 19146</strain>
    </source>
</reference>
<dbReference type="Proteomes" id="UP000287388">
    <property type="component" value="Chromosome"/>
</dbReference>
<dbReference type="EMBL" id="CP035093">
    <property type="protein sequence ID" value="QAT13772.1"/>
    <property type="molecule type" value="Genomic_DNA"/>
</dbReference>
<dbReference type="AlphaFoldDB" id="A0A410NV59"/>
<keyword evidence="5" id="KW-1185">Reference proteome</keyword>